<reference evidence="2" key="1">
    <citation type="submission" date="2022-10" db="EMBL/GenBank/DDBJ databases">
        <title>The complete genomes of actinobacterial strains from the NBC collection.</title>
        <authorList>
            <person name="Joergensen T.S."/>
            <person name="Alvarez Arevalo M."/>
            <person name="Sterndorff E.B."/>
            <person name="Faurdal D."/>
            <person name="Vuksanovic O."/>
            <person name="Mourched A.-S."/>
            <person name="Charusanti P."/>
            <person name="Shaw S."/>
            <person name="Blin K."/>
            <person name="Weber T."/>
        </authorList>
    </citation>
    <scope>NUCLEOTIDE SEQUENCE</scope>
    <source>
        <strain evidence="2">NBC 00180</strain>
    </source>
</reference>
<gene>
    <name evidence="2" type="ORF">OG477_09210</name>
</gene>
<organism evidence="2">
    <name type="scientific">Streptomyces sp. NBC_00180</name>
    <dbReference type="NCBI Taxonomy" id="2903632"/>
    <lineage>
        <taxon>Bacteria</taxon>
        <taxon>Bacillati</taxon>
        <taxon>Actinomycetota</taxon>
        <taxon>Actinomycetes</taxon>
        <taxon>Kitasatosporales</taxon>
        <taxon>Streptomycetaceae</taxon>
        <taxon>Streptomyces</taxon>
    </lineage>
</organism>
<keyword evidence="1" id="KW-0812">Transmembrane</keyword>
<protein>
    <submittedName>
        <fullName evidence="2">DUF6082 family protein</fullName>
    </submittedName>
</protein>
<proteinExistence type="predicted"/>
<dbReference type="InterPro" id="IPR045728">
    <property type="entry name" value="DUF6082"/>
</dbReference>
<keyword evidence="1" id="KW-1133">Transmembrane helix</keyword>
<evidence type="ECO:0000313" key="2">
    <source>
        <dbReference type="EMBL" id="WTP85525.1"/>
    </source>
</evidence>
<feature type="transmembrane region" description="Helical" evidence="1">
    <location>
        <begin position="62"/>
        <end position="84"/>
    </location>
</feature>
<evidence type="ECO:0000256" key="1">
    <source>
        <dbReference type="SAM" id="Phobius"/>
    </source>
</evidence>
<keyword evidence="1" id="KW-0472">Membrane</keyword>
<accession>A0AAU1HV27</accession>
<sequence>MATRREFWRSAMTMCAWGTAAIAGTALVGAASIVVSGWLVSGVEKANGDRPTAMERSALGDYFGGVSAVFSGLALILLVATLLMQQREIRMQRHELALQREELASSRAELHRSAESDLRALHVQLTQLAMDDPTLAEVWNDFPGEPPQTLRQNLFANLTFSHYLLLYKWGNITEAELVARVQTLVQSPAFDRYWRASRSAKEILPADSDEGRLFRIFEQAIHESRRQGSPPTP</sequence>
<name>A0AAU1HV27_9ACTN</name>
<dbReference type="AlphaFoldDB" id="A0AAU1HV27"/>
<dbReference type="Pfam" id="PF19560">
    <property type="entry name" value="DUF6082"/>
    <property type="match status" value="1"/>
</dbReference>
<dbReference type="EMBL" id="CP108140">
    <property type="protein sequence ID" value="WTP85525.1"/>
    <property type="molecule type" value="Genomic_DNA"/>
</dbReference>